<dbReference type="Gene3D" id="3.30.1330.60">
    <property type="entry name" value="OmpA-like domain"/>
    <property type="match status" value="1"/>
</dbReference>
<dbReference type="InterPro" id="IPR006665">
    <property type="entry name" value="OmpA-like"/>
</dbReference>
<comment type="subcellular location">
    <subcellularLocation>
        <location evidence="8">Cell outer membrane</location>
        <topology evidence="8">Lipid-anchor</topology>
    </subcellularLocation>
</comment>
<proteinExistence type="inferred from homology"/>
<dbReference type="AlphaFoldDB" id="A0A1A8XD23"/>
<dbReference type="GO" id="GO:0051301">
    <property type="term" value="P:cell division"/>
    <property type="evidence" value="ECO:0007669"/>
    <property type="project" value="UniProtKB-UniRule"/>
</dbReference>
<gene>
    <name evidence="8" type="primary">pal</name>
    <name evidence="11" type="ORF">ACCAA_10063</name>
</gene>
<keyword evidence="3 8" id="KW-0472">Membrane</keyword>
<feature type="compositionally biased region" description="Gly residues" evidence="9">
    <location>
        <begin position="28"/>
        <end position="42"/>
    </location>
</feature>
<evidence type="ECO:0000313" key="12">
    <source>
        <dbReference type="Proteomes" id="UP000199169"/>
    </source>
</evidence>
<accession>A0A1A8XD23</accession>
<dbReference type="NCBIfam" id="TIGR02802">
    <property type="entry name" value="Pal_lipo"/>
    <property type="match status" value="1"/>
</dbReference>
<keyword evidence="1 8" id="KW-0132">Cell division</keyword>
<reference evidence="12" key="1">
    <citation type="submission" date="2016-06" db="EMBL/GenBank/DDBJ databases">
        <authorList>
            <person name="McIlroy S.J."/>
            <person name="Karst S.M."/>
            <person name="Albertsen M."/>
        </authorList>
    </citation>
    <scope>NUCLEOTIDE SEQUENCE [LARGE SCALE GENOMIC DNA]</scope>
</reference>
<feature type="compositionally biased region" description="Basic and acidic residues" evidence="9">
    <location>
        <begin position="150"/>
        <end position="162"/>
    </location>
</feature>
<dbReference type="PROSITE" id="PS51257">
    <property type="entry name" value="PROKAR_LIPOPROTEIN"/>
    <property type="match status" value="1"/>
</dbReference>
<dbReference type="InterPro" id="IPR050330">
    <property type="entry name" value="Bact_OuterMem_StrucFunc"/>
</dbReference>
<evidence type="ECO:0000256" key="8">
    <source>
        <dbReference type="HAMAP-Rule" id="MF_02204"/>
    </source>
</evidence>
<feature type="region of interest" description="Disordered" evidence="9">
    <location>
        <begin position="145"/>
        <end position="166"/>
    </location>
</feature>
<dbReference type="InterPro" id="IPR014169">
    <property type="entry name" value="Pal_lipo_C"/>
</dbReference>
<dbReference type="PRINTS" id="PR01021">
    <property type="entry name" value="OMPADOMAIN"/>
</dbReference>
<comment type="similarity">
    <text evidence="8">Belongs to the Pal lipoprotein family.</text>
</comment>
<keyword evidence="7 8" id="KW-0131">Cell cycle</keyword>
<dbReference type="Pfam" id="PF00691">
    <property type="entry name" value="OmpA"/>
    <property type="match status" value="1"/>
</dbReference>
<dbReference type="PANTHER" id="PTHR30329:SF21">
    <property type="entry name" value="LIPOPROTEIN YIAD-RELATED"/>
    <property type="match status" value="1"/>
</dbReference>
<evidence type="ECO:0000313" key="11">
    <source>
        <dbReference type="EMBL" id="SBT03110.1"/>
    </source>
</evidence>
<evidence type="ECO:0000256" key="4">
    <source>
        <dbReference type="ARBA" id="ARBA00023139"/>
    </source>
</evidence>
<keyword evidence="12" id="KW-1185">Reference proteome</keyword>
<feature type="domain" description="OmpA-like" evidence="10">
    <location>
        <begin position="61"/>
        <end position="178"/>
    </location>
</feature>
<evidence type="ECO:0000259" key="10">
    <source>
        <dbReference type="PROSITE" id="PS51123"/>
    </source>
</evidence>
<dbReference type="PANTHER" id="PTHR30329">
    <property type="entry name" value="STATOR ELEMENT OF FLAGELLAR MOTOR COMPLEX"/>
    <property type="match status" value="1"/>
</dbReference>
<evidence type="ECO:0000256" key="3">
    <source>
        <dbReference type="ARBA" id="ARBA00023136"/>
    </source>
</evidence>
<keyword evidence="5 8" id="KW-0998">Cell outer membrane</keyword>
<dbReference type="GO" id="GO:0009279">
    <property type="term" value="C:cell outer membrane"/>
    <property type="evidence" value="ECO:0007669"/>
    <property type="project" value="UniProtKB-SubCell"/>
</dbReference>
<sequence length="178" mass="19240">MKQLVIPAALILLIAACSSTREGSDQAAGGGAPVETRGGSGGVTTVTTGGVETRGLPAALTDPQSILSKRSVYFDYDSYEVKAEYKDLVTAHAKFLTDNRQFKILIQGNTDERGSREYNLALGQKRADAVKKMLALLGAREEQLESVSLGEEKPKNEGHDESAWAQNRRGDMLYTGEF</sequence>
<dbReference type="EMBL" id="FLQX01000001">
    <property type="protein sequence ID" value="SBT03110.1"/>
    <property type="molecule type" value="Genomic_DNA"/>
</dbReference>
<evidence type="ECO:0000256" key="9">
    <source>
        <dbReference type="SAM" id="MobiDB-lite"/>
    </source>
</evidence>
<dbReference type="PROSITE" id="PS51123">
    <property type="entry name" value="OMPA_2"/>
    <property type="match status" value="1"/>
</dbReference>
<evidence type="ECO:0000256" key="2">
    <source>
        <dbReference type="ARBA" id="ARBA00022729"/>
    </source>
</evidence>
<comment type="function">
    <text evidence="8">Part of the Tol-Pal system, which plays a role in outer membrane invagination during cell division and is important for maintaining outer membrane integrity.</text>
</comment>
<comment type="subunit">
    <text evidence="8">The Tol-Pal system is composed of five core proteins: the inner membrane proteins TolA, TolQ and TolR, the periplasmic protein TolB and the outer membrane protein Pal. They form a network linking the inner and outer membranes and the peptidoglycan layer.</text>
</comment>
<keyword evidence="6 8" id="KW-0449">Lipoprotein</keyword>
<keyword evidence="2 8" id="KW-0732">Signal</keyword>
<evidence type="ECO:0000256" key="7">
    <source>
        <dbReference type="ARBA" id="ARBA00023306"/>
    </source>
</evidence>
<dbReference type="CDD" id="cd07185">
    <property type="entry name" value="OmpA_C-like"/>
    <property type="match status" value="1"/>
</dbReference>
<organism evidence="11 12">
    <name type="scientific">Candidatus Accumulibacter aalborgensis</name>
    <dbReference type="NCBI Taxonomy" id="1860102"/>
    <lineage>
        <taxon>Bacteria</taxon>
        <taxon>Pseudomonadati</taxon>
        <taxon>Pseudomonadota</taxon>
        <taxon>Betaproteobacteria</taxon>
        <taxon>Candidatus Accumulibacter</taxon>
    </lineage>
</organism>
<dbReference type="RefSeq" id="WP_186405253.1">
    <property type="nucleotide sequence ID" value="NZ_FLQX01000001.1"/>
</dbReference>
<name>A0A1A8XD23_9PROT</name>
<protein>
    <recommendedName>
        <fullName evidence="8">Peptidoglycan-associated lipoprotein</fullName>
        <shortName evidence="8">PAL</shortName>
    </recommendedName>
</protein>
<dbReference type="InterPro" id="IPR036737">
    <property type="entry name" value="OmpA-like_sf"/>
</dbReference>
<dbReference type="STRING" id="1860102.ACCAA_10063"/>
<dbReference type="InterPro" id="IPR006664">
    <property type="entry name" value="OMP_bac"/>
</dbReference>
<dbReference type="InterPro" id="IPR039001">
    <property type="entry name" value="Pal"/>
</dbReference>
<dbReference type="Proteomes" id="UP000199169">
    <property type="component" value="Unassembled WGS sequence"/>
</dbReference>
<dbReference type="SUPFAM" id="SSF103088">
    <property type="entry name" value="OmpA-like"/>
    <property type="match status" value="1"/>
</dbReference>
<evidence type="ECO:0000256" key="5">
    <source>
        <dbReference type="ARBA" id="ARBA00023237"/>
    </source>
</evidence>
<evidence type="ECO:0000256" key="1">
    <source>
        <dbReference type="ARBA" id="ARBA00022618"/>
    </source>
</evidence>
<keyword evidence="4 8" id="KW-0564">Palmitate</keyword>
<evidence type="ECO:0000256" key="6">
    <source>
        <dbReference type="ARBA" id="ARBA00023288"/>
    </source>
</evidence>
<dbReference type="HAMAP" id="MF_02204">
    <property type="entry name" value="Pal"/>
    <property type="match status" value="1"/>
</dbReference>
<feature type="region of interest" description="Disordered" evidence="9">
    <location>
        <begin position="22"/>
        <end position="43"/>
    </location>
</feature>